<protein>
    <submittedName>
        <fullName evidence="1">Uncharacterized protein</fullName>
    </submittedName>
</protein>
<name>A0A1Y5TPC3_9RHOB</name>
<dbReference type="EMBL" id="FWFS01000014">
    <property type="protein sequence ID" value="SLN68930.1"/>
    <property type="molecule type" value="Genomic_DNA"/>
</dbReference>
<dbReference type="AlphaFoldDB" id="A0A1Y5TPC3"/>
<evidence type="ECO:0000313" key="1">
    <source>
        <dbReference type="EMBL" id="SLN68930.1"/>
    </source>
</evidence>
<keyword evidence="2" id="KW-1185">Reference proteome</keyword>
<dbReference type="Proteomes" id="UP000193862">
    <property type="component" value="Unassembled WGS sequence"/>
</dbReference>
<dbReference type="RefSeq" id="WP_085838059.1">
    <property type="nucleotide sequence ID" value="NZ_FWFS01000014.1"/>
</dbReference>
<gene>
    <name evidence="1" type="ORF">AQS8620_03268</name>
</gene>
<evidence type="ECO:0000313" key="2">
    <source>
        <dbReference type="Proteomes" id="UP000193862"/>
    </source>
</evidence>
<reference evidence="1 2" key="1">
    <citation type="submission" date="2017-03" db="EMBL/GenBank/DDBJ databases">
        <authorList>
            <person name="Afonso C.L."/>
            <person name="Miller P.J."/>
            <person name="Scott M.A."/>
            <person name="Spackman E."/>
            <person name="Goraichik I."/>
            <person name="Dimitrov K.M."/>
            <person name="Suarez D.L."/>
            <person name="Swayne D.E."/>
        </authorList>
    </citation>
    <scope>NUCLEOTIDE SEQUENCE [LARGE SCALE GENOMIC DNA]</scope>
    <source>
        <strain evidence="1 2">CECT 8620</strain>
    </source>
</reference>
<dbReference type="OrthoDB" id="7689048at2"/>
<sequence>MRDDKLDAMTEVALAALSDPDTGPARALVRDLALGWPQAPALAICFALTTAASRVEDEFVSKTASRGFRLAAMVAADCFALEAMGRTPATCEDLLLFWRRVDPYFLEL</sequence>
<accession>A0A1Y5TPC3</accession>
<proteinExistence type="predicted"/>
<organism evidence="1 2">
    <name type="scientific">Aquimixticola soesokkakensis</name>
    <dbReference type="NCBI Taxonomy" id="1519096"/>
    <lineage>
        <taxon>Bacteria</taxon>
        <taxon>Pseudomonadati</taxon>
        <taxon>Pseudomonadota</taxon>
        <taxon>Alphaproteobacteria</taxon>
        <taxon>Rhodobacterales</taxon>
        <taxon>Paracoccaceae</taxon>
        <taxon>Aquimixticola</taxon>
    </lineage>
</organism>